<name>A0ACD5GR45_9CYAN</name>
<sequence length="185" mass="21401">MLVFPHRKLLARSRSHWLSRPLHSDPRLNRSWLCLQIVLATVMFSPVLAAPFSLWIVWEVWRKQWRQLCRSGFNRGLAVVSVLLILSAVLAENPGEAALGLFNFLPFFLIFVTISPLLQTPHQLRRIAWILVFTSIPIIAIGFGQLFWGWSSTVRLLWSAIDWYRSIRGSASDTAWLQYLPMRMS</sequence>
<keyword evidence="2" id="KW-1185">Reference proteome</keyword>
<proteinExistence type="predicted"/>
<protein>
    <submittedName>
        <fullName evidence="1">Uncharacterized protein</fullName>
    </submittedName>
</protein>
<evidence type="ECO:0000313" key="1">
    <source>
        <dbReference type="EMBL" id="XPM63353.1"/>
    </source>
</evidence>
<dbReference type="EMBL" id="CP182909">
    <property type="protein sequence ID" value="XPM63353.1"/>
    <property type="molecule type" value="Genomic_DNA"/>
</dbReference>
<evidence type="ECO:0000313" key="2">
    <source>
        <dbReference type="Proteomes" id="UP000095472"/>
    </source>
</evidence>
<organism evidence="1 2">
    <name type="scientific">Desertifilum tharense IPPAS B-1220</name>
    <dbReference type="NCBI Taxonomy" id="1781255"/>
    <lineage>
        <taxon>Bacteria</taxon>
        <taxon>Bacillati</taxon>
        <taxon>Cyanobacteriota</taxon>
        <taxon>Cyanophyceae</taxon>
        <taxon>Desertifilales</taxon>
        <taxon>Desertifilaceae</taxon>
        <taxon>Desertifilum</taxon>
    </lineage>
</organism>
<gene>
    <name evidence="1" type="ORF">BH720_029125</name>
</gene>
<accession>A0ACD5GR45</accession>
<reference evidence="1 2" key="1">
    <citation type="journal article" date="2016" name="Genome Announc.">
        <title>Draft Genome Sequence of the Thermotolerant Cyanobacterium Desertifilum sp. IPPAS B-1220.</title>
        <authorList>
            <person name="Mironov K.S."/>
            <person name="Sinetova M.A."/>
            <person name="Bolatkhan K."/>
            <person name="Zayadan B.K."/>
            <person name="Ustinova V.V."/>
            <person name="Kupriyanova E.V."/>
            <person name="Skrypnik A.N."/>
            <person name="Gogoleva N.E."/>
            <person name="Gogolev Y.V."/>
            <person name="Los D.A."/>
        </authorList>
    </citation>
    <scope>NUCLEOTIDE SEQUENCE [LARGE SCALE GENOMIC DNA]</scope>
    <source>
        <strain evidence="1 2">IPPAS B-1220</strain>
    </source>
</reference>
<dbReference type="Proteomes" id="UP000095472">
    <property type="component" value="Chromosome"/>
</dbReference>